<proteinExistence type="predicted"/>
<gene>
    <name evidence="1" type="ORF">GCM10009823_04190</name>
</gene>
<name>A0ABN2WBV6_9MICO</name>
<protein>
    <submittedName>
        <fullName evidence="1">Uncharacterized protein</fullName>
    </submittedName>
</protein>
<dbReference type="Proteomes" id="UP001500984">
    <property type="component" value="Unassembled WGS sequence"/>
</dbReference>
<accession>A0ABN2WBV6</accession>
<sequence>MRGMTVPMNRISVGWRVGAAALAFGILCGGQALDTNDWFPLGSLSQYSAARDLDATVSRTVLEMRFEGEEEFRAVGISHGNVGIVPGDLDSHLGELRRDPSLLEPLARNYAKLHPDSPPVEEVRLTRRVHQLENGRAVGEPTFDEVAELKVGAA</sequence>
<keyword evidence="2" id="KW-1185">Reference proteome</keyword>
<dbReference type="EMBL" id="BAAAPZ010000002">
    <property type="protein sequence ID" value="GAA2088837.1"/>
    <property type="molecule type" value="Genomic_DNA"/>
</dbReference>
<reference evidence="1 2" key="1">
    <citation type="journal article" date="2019" name="Int. J. Syst. Evol. Microbiol.">
        <title>The Global Catalogue of Microorganisms (GCM) 10K type strain sequencing project: providing services to taxonomists for standard genome sequencing and annotation.</title>
        <authorList>
            <consortium name="The Broad Institute Genomics Platform"/>
            <consortium name="The Broad Institute Genome Sequencing Center for Infectious Disease"/>
            <person name="Wu L."/>
            <person name="Ma J."/>
        </authorList>
    </citation>
    <scope>NUCLEOTIDE SEQUENCE [LARGE SCALE GENOMIC DNA]</scope>
    <source>
        <strain evidence="1 2">JCM 15900</strain>
    </source>
</reference>
<evidence type="ECO:0000313" key="1">
    <source>
        <dbReference type="EMBL" id="GAA2088837.1"/>
    </source>
</evidence>
<comment type="caution">
    <text evidence="1">The sequence shown here is derived from an EMBL/GenBank/DDBJ whole genome shotgun (WGS) entry which is preliminary data.</text>
</comment>
<evidence type="ECO:0000313" key="2">
    <source>
        <dbReference type="Proteomes" id="UP001500984"/>
    </source>
</evidence>
<organism evidence="1 2">
    <name type="scientific">Brevibacterium salitolerans</name>
    <dbReference type="NCBI Taxonomy" id="1403566"/>
    <lineage>
        <taxon>Bacteria</taxon>
        <taxon>Bacillati</taxon>
        <taxon>Actinomycetota</taxon>
        <taxon>Actinomycetes</taxon>
        <taxon>Micrococcales</taxon>
        <taxon>Brevibacteriaceae</taxon>
        <taxon>Brevibacterium</taxon>
    </lineage>
</organism>